<keyword evidence="4 7" id="KW-0812">Transmembrane</keyword>
<evidence type="ECO:0000256" key="7">
    <source>
        <dbReference type="SAM" id="Phobius"/>
    </source>
</evidence>
<dbReference type="GeneID" id="99650611"/>
<feature type="transmembrane region" description="Helical" evidence="7">
    <location>
        <begin position="340"/>
        <end position="363"/>
    </location>
</feature>
<dbReference type="Gene3D" id="1.20.1250.20">
    <property type="entry name" value="MFS general substrate transporter like domains"/>
    <property type="match status" value="1"/>
</dbReference>
<feature type="transmembrane region" description="Helical" evidence="7">
    <location>
        <begin position="20"/>
        <end position="44"/>
    </location>
</feature>
<dbReference type="RefSeq" id="WP_075022571.1">
    <property type="nucleotide sequence ID" value="NZ_CP083237.1"/>
</dbReference>
<keyword evidence="10" id="KW-1185">Reference proteome</keyword>
<feature type="transmembrane region" description="Helical" evidence="7">
    <location>
        <begin position="112"/>
        <end position="132"/>
    </location>
</feature>
<dbReference type="PROSITE" id="PS00217">
    <property type="entry name" value="SUGAR_TRANSPORT_2"/>
    <property type="match status" value="1"/>
</dbReference>
<protein>
    <submittedName>
        <fullName evidence="9">Predicted arabinose efflux permease, MFS family</fullName>
    </submittedName>
</protein>
<feature type="transmembrane region" description="Helical" evidence="7">
    <location>
        <begin position="405"/>
        <end position="424"/>
    </location>
</feature>
<evidence type="ECO:0000256" key="5">
    <source>
        <dbReference type="ARBA" id="ARBA00022989"/>
    </source>
</evidence>
<dbReference type="InterPro" id="IPR020846">
    <property type="entry name" value="MFS_dom"/>
</dbReference>
<evidence type="ECO:0000259" key="8">
    <source>
        <dbReference type="PROSITE" id="PS50850"/>
    </source>
</evidence>
<organism evidence="9 10">
    <name type="scientific">Actinomadura madurae</name>
    <dbReference type="NCBI Taxonomy" id="1993"/>
    <lineage>
        <taxon>Bacteria</taxon>
        <taxon>Bacillati</taxon>
        <taxon>Actinomycetota</taxon>
        <taxon>Actinomycetes</taxon>
        <taxon>Streptosporangiales</taxon>
        <taxon>Thermomonosporaceae</taxon>
        <taxon>Actinomadura</taxon>
    </lineage>
</organism>
<feature type="transmembrane region" description="Helical" evidence="7">
    <location>
        <begin position="192"/>
        <end position="212"/>
    </location>
</feature>
<feature type="transmembrane region" description="Helical" evidence="7">
    <location>
        <begin position="56"/>
        <end position="76"/>
    </location>
</feature>
<dbReference type="SUPFAM" id="SSF103473">
    <property type="entry name" value="MFS general substrate transporter"/>
    <property type="match status" value="1"/>
</dbReference>
<dbReference type="STRING" id="1993.SAMN04489713_110104"/>
<gene>
    <name evidence="9" type="ORF">SAMN04489713_110104</name>
</gene>
<keyword evidence="6 7" id="KW-0472">Membrane</keyword>
<feature type="transmembrane region" description="Helical" evidence="7">
    <location>
        <begin position="247"/>
        <end position="269"/>
    </location>
</feature>
<evidence type="ECO:0000256" key="6">
    <source>
        <dbReference type="ARBA" id="ARBA00023136"/>
    </source>
</evidence>
<dbReference type="InterPro" id="IPR005829">
    <property type="entry name" value="Sugar_transporter_CS"/>
</dbReference>
<dbReference type="PANTHER" id="PTHR43045">
    <property type="entry name" value="SHIKIMATE TRANSPORTER"/>
    <property type="match status" value="1"/>
</dbReference>
<keyword evidence="2" id="KW-0813">Transport</keyword>
<dbReference type="InterPro" id="IPR036259">
    <property type="entry name" value="MFS_trans_sf"/>
</dbReference>
<evidence type="ECO:0000256" key="1">
    <source>
        <dbReference type="ARBA" id="ARBA00004651"/>
    </source>
</evidence>
<feature type="domain" description="Major facilitator superfamily (MFS) profile" evidence="8">
    <location>
        <begin position="15"/>
        <end position="432"/>
    </location>
</feature>
<feature type="transmembrane region" description="Helical" evidence="7">
    <location>
        <begin position="375"/>
        <end position="393"/>
    </location>
</feature>
<dbReference type="PANTHER" id="PTHR43045:SF4">
    <property type="entry name" value="TRANSPORTER YDFJ-RELATED"/>
    <property type="match status" value="1"/>
</dbReference>
<dbReference type="InterPro" id="IPR011701">
    <property type="entry name" value="MFS"/>
</dbReference>
<dbReference type="Proteomes" id="UP000183413">
    <property type="component" value="Unassembled WGS sequence"/>
</dbReference>
<dbReference type="EMBL" id="FOVH01000010">
    <property type="protein sequence ID" value="SFO87364.1"/>
    <property type="molecule type" value="Genomic_DNA"/>
</dbReference>
<dbReference type="OrthoDB" id="8953821at2"/>
<dbReference type="AlphaFoldDB" id="A0A1I5KQJ1"/>
<accession>A0A1I5KQJ1</accession>
<proteinExistence type="predicted"/>
<keyword evidence="3" id="KW-1003">Cell membrane</keyword>
<evidence type="ECO:0000256" key="2">
    <source>
        <dbReference type="ARBA" id="ARBA00022448"/>
    </source>
</evidence>
<dbReference type="InParanoid" id="A0A1I5KQJ1"/>
<feature type="transmembrane region" description="Helical" evidence="7">
    <location>
        <begin position="153"/>
        <end position="180"/>
    </location>
</feature>
<feature type="transmembrane region" description="Helical" evidence="7">
    <location>
        <begin position="88"/>
        <end position="106"/>
    </location>
</feature>
<dbReference type="PROSITE" id="PS50850">
    <property type="entry name" value="MFS"/>
    <property type="match status" value="1"/>
</dbReference>
<evidence type="ECO:0000256" key="3">
    <source>
        <dbReference type="ARBA" id="ARBA00022475"/>
    </source>
</evidence>
<evidence type="ECO:0000313" key="9">
    <source>
        <dbReference type="EMBL" id="SFO87364.1"/>
    </source>
</evidence>
<name>A0A1I5KQJ1_9ACTN</name>
<keyword evidence="5 7" id="KW-1133">Transmembrane helix</keyword>
<dbReference type="GO" id="GO:0022857">
    <property type="term" value="F:transmembrane transporter activity"/>
    <property type="evidence" value="ECO:0007669"/>
    <property type="project" value="InterPro"/>
</dbReference>
<dbReference type="GO" id="GO:0005886">
    <property type="term" value="C:plasma membrane"/>
    <property type="evidence" value="ECO:0007669"/>
    <property type="project" value="UniProtKB-SubCell"/>
</dbReference>
<dbReference type="Pfam" id="PF07690">
    <property type="entry name" value="MFS_1"/>
    <property type="match status" value="1"/>
</dbReference>
<sequence>MPDGEQVSAERGRRAMLGAWFGFFVDLFDIYLPIVTLAPAIAYFVSPDLGTGGKAIVNGAIFAATLLGRPIGAAVFGRIADTLGRRRATIMAMSGAAVSTLLIALLPGFHQVGIVSVVAFVVIRFVGGIFLGGEYTGANPLAMEATPPHKRGLYSGIINTGFPLAYAAISLITLFLLLLMPAQDLDSAYVQWGWRIPFVIGAVLTVLLVLYFRRSVDESEVFASAERAKSPIKELFARGNRSRFIQVFVLMSGFWLSMQPVTAVLPSLLGPDGIGLTSRETTLLLVVAYLLLACVEPPAAALSQRIGRRRYLTWSGMAMIVIATPALFAVVRFGPTSTPAAAAGTIVVILVAICPWAVLPAYINERFPTSVRASGYGLAYSLAVVLPSFYAFYQAGLGNLMPFDYTGTILLLVGALLVLGSALAGPETTQVDLHESTLSSR</sequence>
<comment type="subcellular location">
    <subcellularLocation>
        <location evidence="1">Cell membrane</location>
        <topology evidence="1">Multi-pass membrane protein</topology>
    </subcellularLocation>
</comment>
<evidence type="ECO:0000256" key="4">
    <source>
        <dbReference type="ARBA" id="ARBA00022692"/>
    </source>
</evidence>
<feature type="transmembrane region" description="Helical" evidence="7">
    <location>
        <begin position="281"/>
        <end position="299"/>
    </location>
</feature>
<feature type="transmembrane region" description="Helical" evidence="7">
    <location>
        <begin position="311"/>
        <end position="334"/>
    </location>
</feature>
<evidence type="ECO:0000313" key="10">
    <source>
        <dbReference type="Proteomes" id="UP000183413"/>
    </source>
</evidence>
<reference evidence="9 10" key="1">
    <citation type="submission" date="2016-10" db="EMBL/GenBank/DDBJ databases">
        <authorList>
            <person name="de Groot N.N."/>
        </authorList>
    </citation>
    <scope>NUCLEOTIDE SEQUENCE [LARGE SCALE GENOMIC DNA]</scope>
    <source>
        <strain evidence="9 10">DSM 43067</strain>
    </source>
</reference>